<feature type="region of interest" description="Disordered" evidence="1">
    <location>
        <begin position="1"/>
        <end position="25"/>
    </location>
</feature>
<evidence type="ECO:0000256" key="1">
    <source>
        <dbReference type="SAM" id="MobiDB-lite"/>
    </source>
</evidence>
<reference evidence="2" key="2">
    <citation type="submission" date="2015-06" db="UniProtKB">
        <authorList>
            <consortium name="EnsemblPlants"/>
        </authorList>
    </citation>
    <scope>IDENTIFICATION</scope>
    <source>
        <strain evidence="2">cv. Heinz 1706</strain>
    </source>
</reference>
<organism evidence="2">
    <name type="scientific">Solanum lycopersicum</name>
    <name type="common">Tomato</name>
    <name type="synonym">Lycopersicon esculentum</name>
    <dbReference type="NCBI Taxonomy" id="4081"/>
    <lineage>
        <taxon>Eukaryota</taxon>
        <taxon>Viridiplantae</taxon>
        <taxon>Streptophyta</taxon>
        <taxon>Embryophyta</taxon>
        <taxon>Tracheophyta</taxon>
        <taxon>Spermatophyta</taxon>
        <taxon>Magnoliopsida</taxon>
        <taxon>eudicotyledons</taxon>
        <taxon>Gunneridae</taxon>
        <taxon>Pentapetalae</taxon>
        <taxon>asterids</taxon>
        <taxon>lamiids</taxon>
        <taxon>Solanales</taxon>
        <taxon>Solanaceae</taxon>
        <taxon>Solanoideae</taxon>
        <taxon>Solaneae</taxon>
        <taxon>Solanum</taxon>
        <taxon>Solanum subgen. Lycopersicon</taxon>
    </lineage>
</organism>
<dbReference type="InParanoid" id="K4BGL4"/>
<dbReference type="AlphaFoldDB" id="K4BGL4"/>
<dbReference type="EnsemblPlants" id="Solyc03g053120.1.1">
    <property type="protein sequence ID" value="Solyc03g053120.1.1"/>
    <property type="gene ID" value="Solyc03g053120.1"/>
</dbReference>
<reference evidence="2" key="1">
    <citation type="journal article" date="2012" name="Nature">
        <title>The tomato genome sequence provides insights into fleshy fruit evolution.</title>
        <authorList>
            <consortium name="Tomato Genome Consortium"/>
        </authorList>
    </citation>
    <scope>NUCLEOTIDE SEQUENCE [LARGE SCALE GENOMIC DNA]</scope>
    <source>
        <strain evidence="2">cv. Heinz 1706</strain>
    </source>
</reference>
<accession>K4BGL4</accession>
<dbReference type="HOGENOM" id="CLU_1941761_0_0_1"/>
<dbReference type="PhylomeDB" id="K4BGL4"/>
<evidence type="ECO:0000313" key="2">
    <source>
        <dbReference type="EnsemblPlants" id="Solyc03g053120.1.1"/>
    </source>
</evidence>
<dbReference type="eggNOG" id="KOG4416">
    <property type="taxonomic scope" value="Eukaryota"/>
</dbReference>
<dbReference type="PANTHER" id="PTHR16052">
    <property type="entry name" value="TBCC DOMAIN-CONTAINING PROTEIN 1"/>
    <property type="match status" value="1"/>
</dbReference>
<dbReference type="PaxDb" id="4081-Solyc03g053120.1.1"/>
<feature type="compositionally biased region" description="Low complexity" evidence="1">
    <location>
        <begin position="8"/>
        <end position="17"/>
    </location>
</feature>
<dbReference type="InterPro" id="IPR039589">
    <property type="entry name" value="TBCC1"/>
</dbReference>
<dbReference type="Proteomes" id="UP000004994">
    <property type="component" value="Chromosome 3"/>
</dbReference>
<dbReference type="Gramene" id="Solyc03g053120.1.1">
    <property type="protein sequence ID" value="Solyc03g053120.1.1"/>
    <property type="gene ID" value="Solyc03g053120.1"/>
</dbReference>
<dbReference type="STRING" id="4081.K4BGL4"/>
<evidence type="ECO:0000313" key="3">
    <source>
        <dbReference type="Proteomes" id="UP000004994"/>
    </source>
</evidence>
<proteinExistence type="predicted"/>
<name>K4BGL4_SOLLC</name>
<sequence>MAESDVKSSSATTSSASPAYIHPRREPFDRCQLPITKSRLPKLDLSLIPLVVFFTPSLTLLLAKPSEIGSVGVNVFDLVAFLYIKSYKSLGHKDSAVVADVWPSTSAFGWFLYALSPLKVRILFKTLAFS</sequence>
<dbReference type="PANTHER" id="PTHR16052:SF0">
    <property type="entry name" value="TBCC DOMAIN-CONTAINING PROTEIN 1"/>
    <property type="match status" value="1"/>
</dbReference>
<protein>
    <submittedName>
        <fullName evidence="2">Uncharacterized protein</fullName>
    </submittedName>
</protein>
<keyword evidence="3" id="KW-1185">Reference proteome</keyword>